<feature type="compositionally biased region" description="Low complexity" evidence="1">
    <location>
        <begin position="137"/>
        <end position="149"/>
    </location>
</feature>
<evidence type="ECO:0000256" key="1">
    <source>
        <dbReference type="SAM" id="MobiDB-lite"/>
    </source>
</evidence>
<dbReference type="InterPro" id="IPR033184">
    <property type="entry name" value="PRRC2"/>
</dbReference>
<protein>
    <submittedName>
        <fullName evidence="2">Protein PRRC2C</fullName>
    </submittedName>
</protein>
<feature type="region of interest" description="Disordered" evidence="1">
    <location>
        <begin position="40"/>
        <end position="98"/>
    </location>
</feature>
<evidence type="ECO:0000313" key="3">
    <source>
        <dbReference type="Proteomes" id="UP000314294"/>
    </source>
</evidence>
<dbReference type="EMBL" id="SRLO01001249">
    <property type="protein sequence ID" value="TNN39783.1"/>
    <property type="molecule type" value="Genomic_DNA"/>
</dbReference>
<proteinExistence type="predicted"/>
<keyword evidence="3" id="KW-1185">Reference proteome</keyword>
<name>A0A4Z2FGA4_9TELE</name>
<sequence length="180" mass="19257">MRMAQHFPGQFNPQILSQPNIVSPLVRPPHINSFAGGVQRSAMGPPMSPNVGGGLMPHPHPRPQHGQHPPRGPPVPSLAPRGPPHLAMKAEQDLKAKQRAEVLQATHKFFSEQQQIKEAQLIKAARLEQSGKPPLDAAALAPNHHQAALGPDPDKPPGSASKPVRTGPIKPQAVKPEEGK</sequence>
<dbReference type="PANTHER" id="PTHR14038">
    <property type="entry name" value="BAT2 HLA-B-ASSOCIATED TRANSCRIPT 2"/>
    <property type="match status" value="1"/>
</dbReference>
<feature type="region of interest" description="Disordered" evidence="1">
    <location>
        <begin position="125"/>
        <end position="180"/>
    </location>
</feature>
<organism evidence="2 3">
    <name type="scientific">Liparis tanakae</name>
    <name type="common">Tanaka's snailfish</name>
    <dbReference type="NCBI Taxonomy" id="230148"/>
    <lineage>
        <taxon>Eukaryota</taxon>
        <taxon>Metazoa</taxon>
        <taxon>Chordata</taxon>
        <taxon>Craniata</taxon>
        <taxon>Vertebrata</taxon>
        <taxon>Euteleostomi</taxon>
        <taxon>Actinopterygii</taxon>
        <taxon>Neopterygii</taxon>
        <taxon>Teleostei</taxon>
        <taxon>Neoteleostei</taxon>
        <taxon>Acanthomorphata</taxon>
        <taxon>Eupercaria</taxon>
        <taxon>Perciformes</taxon>
        <taxon>Cottioidei</taxon>
        <taxon>Cottales</taxon>
        <taxon>Liparidae</taxon>
        <taxon>Liparis</taxon>
    </lineage>
</organism>
<reference evidence="2 3" key="1">
    <citation type="submission" date="2019-03" db="EMBL/GenBank/DDBJ databases">
        <title>First draft genome of Liparis tanakae, snailfish: a comprehensive survey of snailfish specific genes.</title>
        <authorList>
            <person name="Kim W."/>
            <person name="Song I."/>
            <person name="Jeong J.-H."/>
            <person name="Kim D."/>
            <person name="Kim S."/>
            <person name="Ryu S."/>
            <person name="Song J.Y."/>
            <person name="Lee S.K."/>
        </authorList>
    </citation>
    <scope>NUCLEOTIDE SEQUENCE [LARGE SCALE GENOMIC DNA]</scope>
    <source>
        <tissue evidence="2">Muscle</tissue>
    </source>
</reference>
<feature type="compositionally biased region" description="Basic and acidic residues" evidence="1">
    <location>
        <begin position="88"/>
        <end position="98"/>
    </location>
</feature>
<dbReference type="AlphaFoldDB" id="A0A4Z2FGA4"/>
<gene>
    <name evidence="2" type="primary">PRRC2C_1</name>
    <name evidence="2" type="ORF">EYF80_050052</name>
</gene>
<comment type="caution">
    <text evidence="2">The sequence shown here is derived from an EMBL/GenBank/DDBJ whole genome shotgun (WGS) entry which is preliminary data.</text>
</comment>
<dbReference type="OrthoDB" id="1939715at2759"/>
<accession>A0A4Z2FGA4</accession>
<feature type="compositionally biased region" description="Pro residues" evidence="1">
    <location>
        <begin position="70"/>
        <end position="83"/>
    </location>
</feature>
<dbReference type="GO" id="GO:0030154">
    <property type="term" value="P:cell differentiation"/>
    <property type="evidence" value="ECO:0007669"/>
    <property type="project" value="TreeGrafter"/>
</dbReference>
<dbReference type="Proteomes" id="UP000314294">
    <property type="component" value="Unassembled WGS sequence"/>
</dbReference>
<dbReference type="PANTHER" id="PTHR14038:SF6">
    <property type="entry name" value="PROTEIN PRRC2C"/>
    <property type="match status" value="1"/>
</dbReference>
<evidence type="ECO:0000313" key="2">
    <source>
        <dbReference type="EMBL" id="TNN39783.1"/>
    </source>
</evidence>